<gene>
    <name evidence="2" type="ORF">HFP15_35760</name>
</gene>
<evidence type="ECO:0000313" key="3">
    <source>
        <dbReference type="Proteomes" id="UP000715441"/>
    </source>
</evidence>
<dbReference type="EMBL" id="JAAXLS010000051">
    <property type="protein sequence ID" value="NKQ58222.1"/>
    <property type="molecule type" value="Genomic_DNA"/>
</dbReference>
<dbReference type="Gene3D" id="3.60.15.10">
    <property type="entry name" value="Ribonuclease Z/Hydroxyacylglutathione hydrolase-like"/>
    <property type="match status" value="1"/>
</dbReference>
<dbReference type="PANTHER" id="PTHR46018:SF4">
    <property type="entry name" value="METALLO-HYDROLASE YHFI-RELATED"/>
    <property type="match status" value="1"/>
</dbReference>
<comment type="caution">
    <text evidence="2">The sequence shown here is derived from an EMBL/GenBank/DDBJ whole genome shotgun (WGS) entry which is preliminary data.</text>
</comment>
<protein>
    <submittedName>
        <fullName evidence="2">MBL fold metallo-hydrolase</fullName>
    </submittedName>
</protein>
<dbReference type="SMART" id="SM00849">
    <property type="entry name" value="Lactamase_B"/>
    <property type="match status" value="1"/>
</dbReference>
<name>A0ABX1JIZ5_9PSEU</name>
<reference evidence="2 3" key="1">
    <citation type="submission" date="2020-04" db="EMBL/GenBank/DDBJ databases">
        <title>Novel species.</title>
        <authorList>
            <person name="Teo W.F.A."/>
            <person name="Lipun K."/>
            <person name="Srisuk N."/>
            <person name="Duangmal K."/>
        </authorList>
    </citation>
    <scope>NUCLEOTIDE SEQUENCE [LARGE SCALE GENOMIC DNA]</scope>
    <source>
        <strain evidence="2 3">K13G38</strain>
    </source>
</reference>
<evidence type="ECO:0000313" key="2">
    <source>
        <dbReference type="EMBL" id="NKQ58222.1"/>
    </source>
</evidence>
<dbReference type="SUPFAM" id="SSF56281">
    <property type="entry name" value="Metallo-hydrolase/oxidoreductase"/>
    <property type="match status" value="1"/>
</dbReference>
<organism evidence="2 3">
    <name type="scientific">Amycolatopsis acididurans</name>
    <dbReference type="NCBI Taxonomy" id="2724524"/>
    <lineage>
        <taxon>Bacteria</taxon>
        <taxon>Bacillati</taxon>
        <taxon>Actinomycetota</taxon>
        <taxon>Actinomycetes</taxon>
        <taxon>Pseudonocardiales</taxon>
        <taxon>Pseudonocardiaceae</taxon>
        <taxon>Amycolatopsis</taxon>
    </lineage>
</organism>
<proteinExistence type="predicted"/>
<dbReference type="RefSeq" id="WP_168521849.1">
    <property type="nucleotide sequence ID" value="NZ_JAAXLS010000051.1"/>
</dbReference>
<evidence type="ECO:0000259" key="1">
    <source>
        <dbReference type="SMART" id="SM00849"/>
    </source>
</evidence>
<accession>A0ABX1JIZ5</accession>
<keyword evidence="3" id="KW-1185">Reference proteome</keyword>
<dbReference type="PANTHER" id="PTHR46018">
    <property type="entry name" value="ZINC PHOSPHODIESTERASE ELAC PROTEIN 1"/>
    <property type="match status" value="1"/>
</dbReference>
<dbReference type="InterPro" id="IPR036866">
    <property type="entry name" value="RibonucZ/Hydroxyglut_hydro"/>
</dbReference>
<dbReference type="Pfam" id="PF12706">
    <property type="entry name" value="Lactamase_B_2"/>
    <property type="match status" value="1"/>
</dbReference>
<dbReference type="InterPro" id="IPR001279">
    <property type="entry name" value="Metallo-B-lactamas"/>
</dbReference>
<dbReference type="Proteomes" id="UP000715441">
    <property type="component" value="Unassembled WGS sequence"/>
</dbReference>
<feature type="domain" description="Metallo-beta-lactamase" evidence="1">
    <location>
        <begin position="14"/>
        <end position="223"/>
    </location>
</feature>
<sequence length="256" mass="27185">MSFTLTVLTCEAGRTSGYLLRHHGRSILIDCGPGVTDALQQHIPLDQLDAVVVTHSHADHCLDLTGLAYALCFPTPRDTPVPLWVPAEMTTLLTALDDQFGVPSLEAMRRPIHQTFQVNTLDLATPTGIDLLGDLNLTARPALHAVPSAALRFTDGDTAVAFSSDTGPTDTVTATAENTDLFICEATYLHATDAELTGHGHLTAQLAGQIADRAATRQLVLTHLARPANAPQAGADAARSYTGKLDVATRGARYTT</sequence>